<dbReference type="AlphaFoldDB" id="A0AA39Q7G2"/>
<dbReference type="PANTHER" id="PTHR18829">
    <property type="entry name" value="PROTEIN YAE1 HOMOLOG"/>
    <property type="match status" value="1"/>
</dbReference>
<evidence type="ECO:0000256" key="6">
    <source>
        <dbReference type="ARBA" id="ARBA00022490"/>
    </source>
</evidence>
<proteinExistence type="inferred from homology"/>
<evidence type="ECO:0000259" key="8">
    <source>
        <dbReference type="Pfam" id="PF09811"/>
    </source>
</evidence>
<dbReference type="Proteomes" id="UP001175228">
    <property type="component" value="Unassembled WGS sequence"/>
</dbReference>
<dbReference type="EMBL" id="JAUEPU010000012">
    <property type="protein sequence ID" value="KAK0497673.1"/>
    <property type="molecule type" value="Genomic_DNA"/>
</dbReference>
<dbReference type="GO" id="GO:0005737">
    <property type="term" value="C:cytoplasm"/>
    <property type="evidence" value="ECO:0007669"/>
    <property type="project" value="UniProtKB-SubCell"/>
</dbReference>
<protein>
    <recommendedName>
        <fullName evidence="5">Protein YAE1</fullName>
    </recommendedName>
    <alternativeName>
        <fullName evidence="4">Protein yae1</fullName>
    </alternativeName>
</protein>
<reference evidence="9" key="1">
    <citation type="submission" date="2023-06" db="EMBL/GenBank/DDBJ databases">
        <authorList>
            <consortium name="Lawrence Berkeley National Laboratory"/>
            <person name="Ahrendt S."/>
            <person name="Sahu N."/>
            <person name="Indic B."/>
            <person name="Wong-Bajracharya J."/>
            <person name="Merenyi Z."/>
            <person name="Ke H.-M."/>
            <person name="Monk M."/>
            <person name="Kocsube S."/>
            <person name="Drula E."/>
            <person name="Lipzen A."/>
            <person name="Balint B."/>
            <person name="Henrissat B."/>
            <person name="Andreopoulos B."/>
            <person name="Martin F.M."/>
            <person name="Harder C.B."/>
            <person name="Rigling D."/>
            <person name="Ford K.L."/>
            <person name="Foster G.D."/>
            <person name="Pangilinan J."/>
            <person name="Papanicolaou A."/>
            <person name="Barry K."/>
            <person name="LaButti K."/>
            <person name="Viragh M."/>
            <person name="Koriabine M."/>
            <person name="Yan M."/>
            <person name="Riley R."/>
            <person name="Champramary S."/>
            <person name="Plett K.L."/>
            <person name="Tsai I.J."/>
            <person name="Slot J."/>
            <person name="Sipos G."/>
            <person name="Plett J."/>
            <person name="Nagy L.G."/>
            <person name="Grigoriev I.V."/>
        </authorList>
    </citation>
    <scope>NUCLEOTIDE SEQUENCE</scope>
    <source>
        <strain evidence="9">HWK02</strain>
    </source>
</reference>
<keyword evidence="10" id="KW-1185">Reference proteome</keyword>
<dbReference type="InterPro" id="IPR038881">
    <property type="entry name" value="Yae1-like"/>
</dbReference>
<gene>
    <name evidence="9" type="ORF">EDD18DRAFT_115009</name>
</gene>
<evidence type="ECO:0000256" key="3">
    <source>
        <dbReference type="ARBA" id="ARBA00007096"/>
    </source>
</evidence>
<keyword evidence="7" id="KW-0539">Nucleus</keyword>
<comment type="similarity">
    <text evidence="3">Belongs to the YAE1 family.</text>
</comment>
<sequence length="212" mass="23288">MAIIGPGHPDQTRNLKSCPLLTTTTTTLAMDSDWDEDVTSDLHIGEAEWNRMSSEFTNTGYREGITAGKEAALQEGFDAGFAQVGASIGHELGLLRGIASVLTAFLSSASDPDWEEARSISSALSSIRFSDIAPRDLEAEQHAREHLEDGASEPEEVEEKRKIEDLEDMLNRLSAGKSITVDEGRPTLEDLQKLKERLKALMERSSLEVERS</sequence>
<name>A0AA39Q7G2_9AGAR</name>
<keyword evidence="6" id="KW-0963">Cytoplasm</keyword>
<dbReference type="InterPro" id="IPR019191">
    <property type="entry name" value="Essential_protein_Yae1_N"/>
</dbReference>
<dbReference type="Pfam" id="PF09811">
    <property type="entry name" value="Yae1_N"/>
    <property type="match status" value="1"/>
</dbReference>
<dbReference type="GO" id="GO:0005634">
    <property type="term" value="C:nucleus"/>
    <property type="evidence" value="ECO:0007669"/>
    <property type="project" value="UniProtKB-SubCell"/>
</dbReference>
<evidence type="ECO:0000256" key="2">
    <source>
        <dbReference type="ARBA" id="ARBA00004496"/>
    </source>
</evidence>
<comment type="caution">
    <text evidence="9">The sequence shown here is derived from an EMBL/GenBank/DDBJ whole genome shotgun (WGS) entry which is preliminary data.</text>
</comment>
<evidence type="ECO:0000256" key="7">
    <source>
        <dbReference type="ARBA" id="ARBA00023242"/>
    </source>
</evidence>
<evidence type="ECO:0000256" key="5">
    <source>
        <dbReference type="ARBA" id="ARBA00018400"/>
    </source>
</evidence>
<comment type="subcellular location">
    <subcellularLocation>
        <location evidence="2">Cytoplasm</location>
    </subcellularLocation>
    <subcellularLocation>
        <location evidence="1">Nucleus</location>
    </subcellularLocation>
</comment>
<dbReference type="PANTHER" id="PTHR18829:SF0">
    <property type="entry name" value="PROTEIN YAE1 HOMOLOG"/>
    <property type="match status" value="1"/>
</dbReference>
<accession>A0AA39Q7G2</accession>
<evidence type="ECO:0000313" key="10">
    <source>
        <dbReference type="Proteomes" id="UP001175228"/>
    </source>
</evidence>
<evidence type="ECO:0000256" key="1">
    <source>
        <dbReference type="ARBA" id="ARBA00004123"/>
    </source>
</evidence>
<evidence type="ECO:0000313" key="9">
    <source>
        <dbReference type="EMBL" id="KAK0497673.1"/>
    </source>
</evidence>
<feature type="domain" description="Essential protein Yae1 N-terminal" evidence="8">
    <location>
        <begin position="60"/>
        <end position="99"/>
    </location>
</feature>
<organism evidence="9 10">
    <name type="scientific">Armillaria luteobubalina</name>
    <dbReference type="NCBI Taxonomy" id="153913"/>
    <lineage>
        <taxon>Eukaryota</taxon>
        <taxon>Fungi</taxon>
        <taxon>Dikarya</taxon>
        <taxon>Basidiomycota</taxon>
        <taxon>Agaricomycotina</taxon>
        <taxon>Agaricomycetes</taxon>
        <taxon>Agaricomycetidae</taxon>
        <taxon>Agaricales</taxon>
        <taxon>Marasmiineae</taxon>
        <taxon>Physalacriaceae</taxon>
        <taxon>Armillaria</taxon>
    </lineage>
</organism>
<evidence type="ECO:0000256" key="4">
    <source>
        <dbReference type="ARBA" id="ARBA00017286"/>
    </source>
</evidence>